<dbReference type="SUPFAM" id="SSF57414">
    <property type="entry name" value="Hairpin loop containing domain-like"/>
    <property type="match status" value="1"/>
</dbReference>
<organism evidence="1 2">
    <name type="scientific">Romanomermis culicivorax</name>
    <name type="common">Nematode worm</name>
    <dbReference type="NCBI Taxonomy" id="13658"/>
    <lineage>
        <taxon>Eukaryota</taxon>
        <taxon>Metazoa</taxon>
        <taxon>Ecdysozoa</taxon>
        <taxon>Nematoda</taxon>
        <taxon>Enoplea</taxon>
        <taxon>Dorylaimia</taxon>
        <taxon>Mermithida</taxon>
        <taxon>Mermithoidea</taxon>
        <taxon>Mermithidae</taxon>
        <taxon>Romanomermis</taxon>
    </lineage>
</organism>
<dbReference type="WBParaSite" id="nRc.2.0.1.t35379-RA">
    <property type="protein sequence ID" value="nRc.2.0.1.t35379-RA"/>
    <property type="gene ID" value="nRc.2.0.1.g35379"/>
</dbReference>
<proteinExistence type="predicted"/>
<reference evidence="2" key="1">
    <citation type="submission" date="2022-11" db="UniProtKB">
        <authorList>
            <consortium name="WormBaseParasite"/>
        </authorList>
    </citation>
    <scope>IDENTIFICATION</scope>
</reference>
<protein>
    <submittedName>
        <fullName evidence="2">EGF-like domain-containing protein</fullName>
    </submittedName>
</protein>
<keyword evidence="1" id="KW-1185">Reference proteome</keyword>
<dbReference type="AlphaFoldDB" id="A0A915KBT8"/>
<sequence>MMIKNSICVPVISQKCGLCLCAVGFKKRRGAGGGNDSECVPIDNDDINENDDLSNAMSTDFTKDVEKCAGKDCATVGTMIDSLKTKMVDSDSNIKMRKINVRTTNMPMMQSKSRCPDIQSREIPCPMIDGGVKTCYSGYCFQISEEKSFCICTHGRIGKLCQTKKIGDCSNNLTMRNLDVAEIHDNSRFRHNKDPDYGSILGRHFAKSLNDCMKLCLWATSKQCRSINYGPINKKMICELISISATRDDKNRWIIDDQGWKYVTDFV</sequence>
<evidence type="ECO:0000313" key="1">
    <source>
        <dbReference type="Proteomes" id="UP000887565"/>
    </source>
</evidence>
<dbReference type="Proteomes" id="UP000887565">
    <property type="component" value="Unplaced"/>
</dbReference>
<accession>A0A915KBT8</accession>
<name>A0A915KBT8_ROMCU</name>
<evidence type="ECO:0000313" key="2">
    <source>
        <dbReference type="WBParaSite" id="nRc.2.0.1.t35379-RA"/>
    </source>
</evidence>